<comment type="caution">
    <text evidence="1">The sequence shown here is derived from an EMBL/GenBank/DDBJ whole genome shotgun (WGS) entry which is preliminary data.</text>
</comment>
<gene>
    <name evidence="1" type="ORF">PN925_003514</name>
</gene>
<sequence>APGIIDKEQLEMSISLYELNGIRIIHKAFIKKEESIKNQITKVINGVAFKYQFDELKDDKCREFLYELKVAAYLRLSGYEVNVSERADIIIGNEIFVECKKIRSPLKIITRIKEALTQLNKKEKVEKGIIYVDISDAVPGLNDRFLVVNQKDLPELISKKVSPLQHNDKYVKDLITESIFKSTLDYINKHTEDIESLIGDTVLVLNFESAFFHVNPIQERVGLVKIAFVFSNGNSLKYNYIIEDSQRSYSELMKL</sequence>
<accession>A0AAI9HUN1</accession>
<dbReference type="EMBL" id="ABKJEP030000071">
    <property type="protein sequence ID" value="EMO9458105.1"/>
    <property type="molecule type" value="Genomic_DNA"/>
</dbReference>
<reference evidence="1" key="1">
    <citation type="submission" date="2024-02" db="EMBL/GenBank/DDBJ databases">
        <authorList>
            <consortium name="Clinical and Environmental Microbiology Branch: Whole genome sequencing antimicrobial resistance pathogens in the healthcare setting"/>
        </authorList>
    </citation>
    <scope>NUCLEOTIDE SEQUENCE</scope>
    <source>
        <strain evidence="1">2023KU-00017</strain>
    </source>
</reference>
<organism evidence="1">
    <name type="scientific">Morganella morganii</name>
    <name type="common">Proteus morganii</name>
    <dbReference type="NCBI Taxonomy" id="582"/>
    <lineage>
        <taxon>Bacteria</taxon>
        <taxon>Pseudomonadati</taxon>
        <taxon>Pseudomonadota</taxon>
        <taxon>Gammaproteobacteria</taxon>
        <taxon>Enterobacterales</taxon>
        <taxon>Morganellaceae</taxon>
        <taxon>Morganella</taxon>
    </lineage>
</organism>
<proteinExistence type="predicted"/>
<dbReference type="AlphaFoldDB" id="A0AAI9HUN1"/>
<feature type="non-terminal residue" evidence="1">
    <location>
        <position position="1"/>
    </location>
</feature>
<protein>
    <submittedName>
        <fullName evidence="1">Uncharacterized protein</fullName>
    </submittedName>
</protein>
<evidence type="ECO:0000313" key="1">
    <source>
        <dbReference type="EMBL" id="EMO9458105.1"/>
    </source>
</evidence>
<name>A0AAI9HUN1_MORMO</name>